<proteinExistence type="predicted"/>
<dbReference type="InterPro" id="IPR052953">
    <property type="entry name" value="Ser-rich/MCO-related"/>
</dbReference>
<dbReference type="Proteomes" id="UP000039046">
    <property type="component" value="Unassembled WGS sequence"/>
</dbReference>
<dbReference type="GO" id="GO:0009055">
    <property type="term" value="F:electron transfer activity"/>
    <property type="evidence" value="ECO:0007669"/>
    <property type="project" value="InterPro"/>
</dbReference>
<dbReference type="AlphaFoldDB" id="A0A0A1TFQ9"/>
<dbReference type="GO" id="GO:0005507">
    <property type="term" value="F:copper ion binding"/>
    <property type="evidence" value="ECO:0007669"/>
    <property type="project" value="InterPro"/>
</dbReference>
<evidence type="ECO:0000259" key="5">
    <source>
        <dbReference type="Pfam" id="PF00127"/>
    </source>
</evidence>
<dbReference type="EMBL" id="CDHN01000005">
    <property type="protein sequence ID" value="CEJ93614.1"/>
    <property type="molecule type" value="Genomic_DNA"/>
</dbReference>
<name>A0A0A1TFQ9_9HYPO</name>
<evidence type="ECO:0000313" key="7">
    <source>
        <dbReference type="Proteomes" id="UP000039046"/>
    </source>
</evidence>
<keyword evidence="4" id="KW-0732">Signal</keyword>
<keyword evidence="7" id="KW-1185">Reference proteome</keyword>
<feature type="chain" id="PRO_5001979346" description="Blue (type 1) copper domain-containing protein" evidence="4">
    <location>
        <begin position="19"/>
        <end position="225"/>
    </location>
</feature>
<dbReference type="HOGENOM" id="CLU_053381_1_2_1"/>
<accession>A0A0A1TFQ9</accession>
<feature type="compositionally biased region" description="Polar residues" evidence="3">
    <location>
        <begin position="192"/>
        <end position="204"/>
    </location>
</feature>
<feature type="domain" description="Blue (type 1) copper" evidence="5">
    <location>
        <begin position="20"/>
        <end position="117"/>
    </location>
</feature>
<dbReference type="CDD" id="cd00920">
    <property type="entry name" value="Cupredoxin"/>
    <property type="match status" value="1"/>
</dbReference>
<organism evidence="6 7">
    <name type="scientific">[Torrubiella] hemipterigena</name>
    <dbReference type="NCBI Taxonomy" id="1531966"/>
    <lineage>
        <taxon>Eukaryota</taxon>
        <taxon>Fungi</taxon>
        <taxon>Dikarya</taxon>
        <taxon>Ascomycota</taxon>
        <taxon>Pezizomycotina</taxon>
        <taxon>Sordariomycetes</taxon>
        <taxon>Hypocreomycetidae</taxon>
        <taxon>Hypocreales</taxon>
        <taxon>Clavicipitaceae</taxon>
        <taxon>Clavicipitaceae incertae sedis</taxon>
        <taxon>'Torrubiella' clade</taxon>
    </lineage>
</organism>
<evidence type="ECO:0000256" key="4">
    <source>
        <dbReference type="SAM" id="SignalP"/>
    </source>
</evidence>
<feature type="compositionally biased region" description="Polar residues" evidence="3">
    <location>
        <begin position="159"/>
        <end position="169"/>
    </location>
</feature>
<protein>
    <recommendedName>
        <fullName evidence="5">Blue (type 1) copper domain-containing protein</fullName>
    </recommendedName>
</protein>
<feature type="signal peptide" evidence="4">
    <location>
        <begin position="1"/>
        <end position="18"/>
    </location>
</feature>
<gene>
    <name evidence="6" type="ORF">VHEMI09192</name>
</gene>
<evidence type="ECO:0000256" key="3">
    <source>
        <dbReference type="SAM" id="MobiDB-lite"/>
    </source>
</evidence>
<evidence type="ECO:0000313" key="6">
    <source>
        <dbReference type="EMBL" id="CEJ93614.1"/>
    </source>
</evidence>
<sequence length="225" mass="22615">MHFIAATALSMLAMQAQAKTVKVMVGQGGLKFTPDNIKASKGDTIEFSFYTSTHNVIQGDATKACNPVDKGGFFSGDMKVTSGKGTKTFTVKVDSTDPMYIYCGVGQHCQAGMTAVINPKADGDVKSYADNAAKADKNVTPKGDAFGGTVADAKLEPTESGSMVSTKGVSSMSPTGGAMTTGSMSGSATPTNSKAAPSSTGAASNLEGQLGAAVAAAAGLAAFIL</sequence>
<feature type="region of interest" description="Disordered" evidence="3">
    <location>
        <begin position="156"/>
        <end position="204"/>
    </location>
</feature>
<dbReference type="STRING" id="1531966.A0A0A1TFQ9"/>
<evidence type="ECO:0000256" key="2">
    <source>
        <dbReference type="ARBA" id="ARBA00023008"/>
    </source>
</evidence>
<dbReference type="SUPFAM" id="SSF49503">
    <property type="entry name" value="Cupredoxins"/>
    <property type="match status" value="1"/>
</dbReference>
<dbReference type="PANTHER" id="PTHR34883">
    <property type="entry name" value="SERINE-RICH PROTEIN, PUTATIVE-RELATED-RELATED"/>
    <property type="match status" value="1"/>
</dbReference>
<reference evidence="6 7" key="1">
    <citation type="journal article" date="2015" name="Genome Announc.">
        <title>Draft Genome Sequence and Gene Annotation of the Entomopathogenic Fungus Verticillium hemipterigenum.</title>
        <authorList>
            <person name="Horn F."/>
            <person name="Habel A."/>
            <person name="Scharf D.H."/>
            <person name="Dworschak J."/>
            <person name="Brakhage A.A."/>
            <person name="Guthke R."/>
            <person name="Hertweck C."/>
            <person name="Linde J."/>
        </authorList>
    </citation>
    <scope>NUCLEOTIDE SEQUENCE [LARGE SCALE GENOMIC DNA]</scope>
</reference>
<keyword evidence="1" id="KW-0479">Metal-binding</keyword>
<feature type="compositionally biased region" description="Low complexity" evidence="3">
    <location>
        <begin position="170"/>
        <end position="191"/>
    </location>
</feature>
<dbReference type="InterPro" id="IPR008972">
    <property type="entry name" value="Cupredoxin"/>
</dbReference>
<evidence type="ECO:0000256" key="1">
    <source>
        <dbReference type="ARBA" id="ARBA00022723"/>
    </source>
</evidence>
<dbReference type="InterPro" id="IPR000923">
    <property type="entry name" value="BlueCu_1"/>
</dbReference>
<dbReference type="PANTHER" id="PTHR34883:SF17">
    <property type="entry name" value="CUPREDOXIN"/>
    <property type="match status" value="1"/>
</dbReference>
<dbReference type="Pfam" id="PF00127">
    <property type="entry name" value="Copper-bind"/>
    <property type="match status" value="1"/>
</dbReference>
<dbReference type="Gene3D" id="2.60.40.420">
    <property type="entry name" value="Cupredoxins - blue copper proteins"/>
    <property type="match status" value="1"/>
</dbReference>
<keyword evidence="2" id="KW-0186">Copper</keyword>
<dbReference type="OrthoDB" id="5415867at2759"/>